<reference evidence="1" key="1">
    <citation type="submission" date="2014-11" db="EMBL/GenBank/DDBJ databases">
        <authorList>
            <person name="Amaro Gonzalez C."/>
        </authorList>
    </citation>
    <scope>NUCLEOTIDE SEQUENCE</scope>
</reference>
<dbReference type="AlphaFoldDB" id="A0A0E9UK05"/>
<accession>A0A0E9UK05</accession>
<organism evidence="1">
    <name type="scientific">Anguilla anguilla</name>
    <name type="common">European freshwater eel</name>
    <name type="synonym">Muraena anguilla</name>
    <dbReference type="NCBI Taxonomy" id="7936"/>
    <lineage>
        <taxon>Eukaryota</taxon>
        <taxon>Metazoa</taxon>
        <taxon>Chordata</taxon>
        <taxon>Craniata</taxon>
        <taxon>Vertebrata</taxon>
        <taxon>Euteleostomi</taxon>
        <taxon>Actinopterygii</taxon>
        <taxon>Neopterygii</taxon>
        <taxon>Teleostei</taxon>
        <taxon>Anguilliformes</taxon>
        <taxon>Anguillidae</taxon>
        <taxon>Anguilla</taxon>
    </lineage>
</organism>
<protein>
    <submittedName>
        <fullName evidence="1">Uncharacterized protein</fullName>
    </submittedName>
</protein>
<sequence>MEHIIYKNNKRKGDTDSTSSYIATCLYNDIVSQLLKTLNVYKLSN</sequence>
<reference evidence="1" key="2">
    <citation type="journal article" date="2015" name="Fish Shellfish Immunol.">
        <title>Early steps in the European eel (Anguilla anguilla)-Vibrio vulnificus interaction in the gills: Role of the RtxA13 toxin.</title>
        <authorList>
            <person name="Callol A."/>
            <person name="Pajuelo D."/>
            <person name="Ebbesson L."/>
            <person name="Teles M."/>
            <person name="MacKenzie S."/>
            <person name="Amaro C."/>
        </authorList>
    </citation>
    <scope>NUCLEOTIDE SEQUENCE</scope>
</reference>
<name>A0A0E9UK05_ANGAN</name>
<evidence type="ECO:0000313" key="1">
    <source>
        <dbReference type="EMBL" id="JAH65278.1"/>
    </source>
</evidence>
<proteinExistence type="predicted"/>
<dbReference type="EMBL" id="GBXM01043299">
    <property type="protein sequence ID" value="JAH65278.1"/>
    <property type="molecule type" value="Transcribed_RNA"/>
</dbReference>